<dbReference type="SMART" id="SM00389">
    <property type="entry name" value="HOX"/>
    <property type="match status" value="1"/>
</dbReference>
<dbReference type="PROSITE" id="PS50157">
    <property type="entry name" value="ZINC_FINGER_C2H2_2"/>
    <property type="match status" value="1"/>
</dbReference>
<feature type="region of interest" description="Disordered" evidence="4">
    <location>
        <begin position="84"/>
        <end position="111"/>
    </location>
</feature>
<proteinExistence type="predicted"/>
<feature type="region of interest" description="Disordered" evidence="4">
    <location>
        <begin position="143"/>
        <end position="178"/>
    </location>
</feature>
<feature type="compositionally biased region" description="Polar residues" evidence="4">
    <location>
        <begin position="741"/>
        <end position="751"/>
    </location>
</feature>
<keyword evidence="2 3" id="KW-0539">Nucleus</keyword>
<keyword evidence="2 3" id="KW-0371">Homeobox</keyword>
<evidence type="ECO:0000256" key="3">
    <source>
        <dbReference type="RuleBase" id="RU000682"/>
    </source>
</evidence>
<dbReference type="SUPFAM" id="SSF46689">
    <property type="entry name" value="Homeodomain-like"/>
    <property type="match status" value="1"/>
</dbReference>
<protein>
    <recommendedName>
        <fullName evidence="9">Homeobox domain-containing protein</fullName>
    </recommendedName>
</protein>
<evidence type="ECO:0000259" key="6">
    <source>
        <dbReference type="PROSITE" id="PS50157"/>
    </source>
</evidence>
<dbReference type="Pfam" id="PF00046">
    <property type="entry name" value="Homeodomain"/>
    <property type="match status" value="1"/>
</dbReference>
<dbReference type="Gene3D" id="1.10.10.60">
    <property type="entry name" value="Homeodomain-like"/>
    <property type="match status" value="1"/>
</dbReference>
<evidence type="ECO:0000256" key="2">
    <source>
        <dbReference type="PROSITE-ProRule" id="PRU00108"/>
    </source>
</evidence>
<evidence type="ECO:0000313" key="8">
    <source>
        <dbReference type="Proteomes" id="UP000800200"/>
    </source>
</evidence>
<dbReference type="Proteomes" id="UP000800200">
    <property type="component" value="Unassembled WGS sequence"/>
</dbReference>
<organism evidence="7 8">
    <name type="scientific">Zopfia rhizophila CBS 207.26</name>
    <dbReference type="NCBI Taxonomy" id="1314779"/>
    <lineage>
        <taxon>Eukaryota</taxon>
        <taxon>Fungi</taxon>
        <taxon>Dikarya</taxon>
        <taxon>Ascomycota</taxon>
        <taxon>Pezizomycotina</taxon>
        <taxon>Dothideomycetes</taxon>
        <taxon>Dothideomycetes incertae sedis</taxon>
        <taxon>Zopfiaceae</taxon>
        <taxon>Zopfia</taxon>
    </lineage>
</organism>
<name>A0A6A6EYD4_9PEZI</name>
<keyword evidence="8" id="KW-1185">Reference proteome</keyword>
<evidence type="ECO:0000313" key="7">
    <source>
        <dbReference type="EMBL" id="KAF2194906.1"/>
    </source>
</evidence>
<sequence length="864" mass="98022">MATQSEESGGLPADFNLALADFSLLFGDNDLIALPQYNNLVDTDGMMDWEPPDTRPQNTSSDFTSDFIATAMSLPSDANTFRLNPSSSTGFPNPIQEPFPPSDGSLQQNSGSCAQATESTSALFDEFLDPSHLYPDMQTNAVRPNVPTQSPTLKDHIDTGGTKHGQQATHKRRSQPRITPENKRILEKYFVSNIYPTSSDIEVIAHQTQLEPRRIRNWFSNVRARKMSPIREQSTQAISTQRQPRLVNKLSHESLERISSESESTQKRPLDVYLASSVQDDPAAVSAIEAAAKRYSTDFSDSSSVSKSGRPRSVITSQGSSTSSATTAYTISSLGSKASSFAGGRRRGRRRMPWRSPTFNALPFNNPAAFASRYFFCTFCPKYFKTKYEWNRHENSMHVRQSRWVCCSEETDSFSRCLFCNYSHPSKEHMKSHKYLACKSLPKESRTFYRRDHFIQHLKNVHFNSKEKELAQNIRAMQLADKWHRMPPSIQNDDPVLHCGFCGEWQQDWTARSLHIANHFVLEGLDMSAWWPQRLERGMVDLCNDYIGPCRCRYCHRWFKNREHANLHVHCRVWSCRFLTSFRHMVTQTSSHGWDATTREVAKCQLCAIEDAHDSHGLHHRYRECAQKIYASEDDFRKHLHQFHGSKHPNNLGSPALESYFKLVPATFEPVDSVLDDLFGAQDDWFEGEDNLVEVRLDQVAQGQYPKHDPTPAFEASVGWEKQITYNGISIGMVPSAMPTDKSNNDTTRPNIPTPRVTKSFRTQLSRSLDRNSRSAFPNTSSDVEKNPPRFFRSIFSSTLLRLHYLPMGKPPYQVDSSCVEELSHGHIGALVMSSALIGLATSRQQAGLERDGGTGLVDFWLDK</sequence>
<feature type="DNA-binding region" description="Homeobox" evidence="2">
    <location>
        <begin position="171"/>
        <end position="230"/>
    </location>
</feature>
<feature type="region of interest" description="Disordered" evidence="4">
    <location>
        <begin position="736"/>
        <end position="784"/>
    </location>
</feature>
<keyword evidence="1" id="KW-0863">Zinc-finger</keyword>
<evidence type="ECO:0008006" key="9">
    <source>
        <dbReference type="Google" id="ProtNLM"/>
    </source>
</evidence>
<keyword evidence="1" id="KW-0862">Zinc</keyword>
<dbReference type="CDD" id="cd00086">
    <property type="entry name" value="homeodomain"/>
    <property type="match status" value="1"/>
</dbReference>
<evidence type="ECO:0000256" key="4">
    <source>
        <dbReference type="SAM" id="MobiDB-lite"/>
    </source>
</evidence>
<feature type="compositionally biased region" description="Polar residues" evidence="4">
    <location>
        <begin position="143"/>
        <end position="152"/>
    </location>
</feature>
<feature type="region of interest" description="Disordered" evidence="4">
    <location>
        <begin position="299"/>
        <end position="320"/>
    </location>
</feature>
<dbReference type="OrthoDB" id="10056939at2759"/>
<feature type="domain" description="Homeobox" evidence="5">
    <location>
        <begin position="169"/>
        <end position="229"/>
    </location>
</feature>
<accession>A0A6A6EYD4</accession>
<keyword evidence="1" id="KW-0479">Metal-binding</keyword>
<dbReference type="InterPro" id="IPR013087">
    <property type="entry name" value="Znf_C2H2_type"/>
</dbReference>
<dbReference type="GO" id="GO:0005634">
    <property type="term" value="C:nucleus"/>
    <property type="evidence" value="ECO:0007669"/>
    <property type="project" value="UniProtKB-SubCell"/>
</dbReference>
<dbReference type="GO" id="GO:0008270">
    <property type="term" value="F:zinc ion binding"/>
    <property type="evidence" value="ECO:0007669"/>
    <property type="project" value="UniProtKB-KW"/>
</dbReference>
<reference evidence="7" key="1">
    <citation type="journal article" date="2020" name="Stud. Mycol.">
        <title>101 Dothideomycetes genomes: a test case for predicting lifestyles and emergence of pathogens.</title>
        <authorList>
            <person name="Haridas S."/>
            <person name="Albert R."/>
            <person name="Binder M."/>
            <person name="Bloem J."/>
            <person name="Labutti K."/>
            <person name="Salamov A."/>
            <person name="Andreopoulos B."/>
            <person name="Baker S."/>
            <person name="Barry K."/>
            <person name="Bills G."/>
            <person name="Bluhm B."/>
            <person name="Cannon C."/>
            <person name="Castanera R."/>
            <person name="Culley D."/>
            <person name="Daum C."/>
            <person name="Ezra D."/>
            <person name="Gonzalez J."/>
            <person name="Henrissat B."/>
            <person name="Kuo A."/>
            <person name="Liang C."/>
            <person name="Lipzen A."/>
            <person name="Lutzoni F."/>
            <person name="Magnuson J."/>
            <person name="Mondo S."/>
            <person name="Nolan M."/>
            <person name="Ohm R."/>
            <person name="Pangilinan J."/>
            <person name="Park H.-J."/>
            <person name="Ramirez L."/>
            <person name="Alfaro M."/>
            <person name="Sun H."/>
            <person name="Tritt A."/>
            <person name="Yoshinaga Y."/>
            <person name="Zwiers L.-H."/>
            <person name="Turgeon B."/>
            <person name="Goodwin S."/>
            <person name="Spatafora J."/>
            <person name="Crous P."/>
            <person name="Grigoriev I."/>
        </authorList>
    </citation>
    <scope>NUCLEOTIDE SEQUENCE</scope>
    <source>
        <strain evidence="7">CBS 207.26</strain>
    </source>
</reference>
<dbReference type="SMART" id="SM00355">
    <property type="entry name" value="ZnF_C2H2"/>
    <property type="match status" value="4"/>
</dbReference>
<keyword evidence="2 3" id="KW-0238">DNA-binding</keyword>
<dbReference type="InterPro" id="IPR009057">
    <property type="entry name" value="Homeodomain-like_sf"/>
</dbReference>
<gene>
    <name evidence="7" type="ORF">K469DRAFT_743634</name>
</gene>
<dbReference type="PROSITE" id="PS00028">
    <property type="entry name" value="ZINC_FINGER_C2H2_1"/>
    <property type="match status" value="1"/>
</dbReference>
<dbReference type="GO" id="GO:0003677">
    <property type="term" value="F:DNA binding"/>
    <property type="evidence" value="ECO:0007669"/>
    <property type="project" value="UniProtKB-UniRule"/>
</dbReference>
<dbReference type="InterPro" id="IPR001356">
    <property type="entry name" value="HD"/>
</dbReference>
<dbReference type="PROSITE" id="PS50071">
    <property type="entry name" value="HOMEOBOX_2"/>
    <property type="match status" value="1"/>
</dbReference>
<evidence type="ECO:0000259" key="5">
    <source>
        <dbReference type="PROSITE" id="PS50071"/>
    </source>
</evidence>
<feature type="domain" description="C2H2-type" evidence="6">
    <location>
        <begin position="375"/>
        <end position="403"/>
    </location>
</feature>
<comment type="subcellular location">
    <subcellularLocation>
        <location evidence="2 3">Nucleus</location>
    </subcellularLocation>
</comment>
<evidence type="ECO:0000256" key="1">
    <source>
        <dbReference type="PROSITE-ProRule" id="PRU00042"/>
    </source>
</evidence>
<dbReference type="AlphaFoldDB" id="A0A6A6EYD4"/>
<dbReference type="EMBL" id="ML994610">
    <property type="protein sequence ID" value="KAF2194906.1"/>
    <property type="molecule type" value="Genomic_DNA"/>
</dbReference>